<reference evidence="14 15" key="2">
    <citation type="journal article" date="2014" name="J. Gen. Appl. Microbiol.">
        <title>The early diverging ascomycetous budding yeast Saitoella complicata has three histone deacetylases belonging to the Clr6, Hos2, and Rpd3 lineages.</title>
        <authorList>
            <person name="Nishida H."/>
            <person name="Matsumoto T."/>
            <person name="Kondo S."/>
            <person name="Hamamoto M."/>
            <person name="Yoshikawa H."/>
        </authorList>
    </citation>
    <scope>NUCLEOTIDE SEQUENCE [LARGE SCALE GENOMIC DNA]</scope>
    <source>
        <strain evidence="14 15">NRRL Y-17804</strain>
    </source>
</reference>
<evidence type="ECO:0000256" key="11">
    <source>
        <dbReference type="PIRSR" id="PIRSR600223-1"/>
    </source>
</evidence>
<reference evidence="14 15" key="3">
    <citation type="journal article" date="2015" name="Genome Announc.">
        <title>Draft Genome Sequence of the Archiascomycetous Yeast Saitoella complicata.</title>
        <authorList>
            <person name="Yamauchi K."/>
            <person name="Kondo S."/>
            <person name="Hamamoto M."/>
            <person name="Takahashi Y."/>
            <person name="Ogura Y."/>
            <person name="Hayashi T."/>
            <person name="Nishida H."/>
        </authorList>
    </citation>
    <scope>NUCLEOTIDE SEQUENCE [LARGE SCALE GENOMIC DNA]</scope>
    <source>
        <strain evidence="14 15">NRRL Y-17804</strain>
    </source>
</reference>
<comment type="similarity">
    <text evidence="2">Belongs to the peptidase S26 family. IMP2 subfamily.</text>
</comment>
<evidence type="ECO:0000256" key="12">
    <source>
        <dbReference type="SAM" id="SignalP"/>
    </source>
</evidence>
<evidence type="ECO:0000256" key="7">
    <source>
        <dbReference type="ARBA" id="ARBA00022801"/>
    </source>
</evidence>
<dbReference type="SUPFAM" id="SSF51306">
    <property type="entry name" value="LexA/Signal peptidase"/>
    <property type="match status" value="1"/>
</dbReference>
<evidence type="ECO:0000256" key="2">
    <source>
        <dbReference type="ARBA" id="ARBA00007066"/>
    </source>
</evidence>
<feature type="active site" evidence="11">
    <location>
        <position position="95"/>
    </location>
</feature>
<keyword evidence="12" id="KW-0732">Signal</keyword>
<accession>A0A0E9N9V7</accession>
<dbReference type="InterPro" id="IPR036286">
    <property type="entry name" value="LexA/Signal_pep-like_sf"/>
</dbReference>
<feature type="active site" evidence="11">
    <location>
        <position position="36"/>
    </location>
</feature>
<name>A0A0E9N9V7_SAICN</name>
<evidence type="ECO:0000259" key="13">
    <source>
        <dbReference type="Pfam" id="PF10502"/>
    </source>
</evidence>
<sequence length="272" mass="30347">MSKQIFRQTLLLASWVPVAFFVQDHVCWVCPIDGISMRPTFNPDTNLLWRDWVILDKLGFRGLKAWPAGKPESLFKVGDVVVLRSPLDPEKILTKRIVGLGGDTVSTRKPYPSGYVKIPPGHAWLEGDEQFHSTDSNTYGPVSLTLIEAKVKGIIWPRWSGIPGGGREARVHPSLANMNQIRTRNINYSATLSISRKSDRHRSSTKASYHRCHTPLKGSLSRCVFNVSIYTCSIPSTPITNGGQNLCFLLYCSIPHSPRQFSPSSSSIHSFN</sequence>
<organism evidence="14 15">
    <name type="scientific">Saitoella complicata (strain BCRC 22490 / CBS 7301 / JCM 7358 / NBRC 10748 / NRRL Y-17804)</name>
    <dbReference type="NCBI Taxonomy" id="698492"/>
    <lineage>
        <taxon>Eukaryota</taxon>
        <taxon>Fungi</taxon>
        <taxon>Dikarya</taxon>
        <taxon>Ascomycota</taxon>
        <taxon>Taphrinomycotina</taxon>
        <taxon>Taphrinomycotina incertae sedis</taxon>
        <taxon>Saitoella</taxon>
    </lineage>
</organism>
<dbReference type="Pfam" id="PF10502">
    <property type="entry name" value="Peptidase_S26"/>
    <property type="match status" value="1"/>
</dbReference>
<dbReference type="PRINTS" id="PR00727">
    <property type="entry name" value="LEADERPTASE"/>
</dbReference>
<proteinExistence type="inferred from homology"/>
<keyword evidence="9" id="KW-0496">Mitochondrion</keyword>
<dbReference type="Gene3D" id="2.10.109.10">
    <property type="entry name" value="Umud Fragment, subunit A"/>
    <property type="match status" value="1"/>
</dbReference>
<gene>
    <name evidence="14" type="ORF">G7K_0427-t1</name>
</gene>
<evidence type="ECO:0000256" key="9">
    <source>
        <dbReference type="ARBA" id="ARBA00023128"/>
    </source>
</evidence>
<dbReference type="InterPro" id="IPR019533">
    <property type="entry name" value="Peptidase_S26"/>
</dbReference>
<dbReference type="AlphaFoldDB" id="A0A0E9N9V7"/>
<feature type="domain" description="Peptidase S26" evidence="13">
    <location>
        <begin position="11"/>
        <end position="108"/>
    </location>
</feature>
<evidence type="ECO:0000256" key="1">
    <source>
        <dbReference type="ARBA" id="ARBA00004434"/>
    </source>
</evidence>
<evidence type="ECO:0000256" key="4">
    <source>
        <dbReference type="ARBA" id="ARBA00022670"/>
    </source>
</evidence>
<keyword evidence="6" id="KW-0999">Mitochondrion inner membrane</keyword>
<evidence type="ECO:0000313" key="14">
    <source>
        <dbReference type="EMBL" id="GAO46190.1"/>
    </source>
</evidence>
<dbReference type="InterPro" id="IPR037730">
    <property type="entry name" value="IMP2"/>
</dbReference>
<keyword evidence="5" id="KW-0812">Transmembrane</keyword>
<protein>
    <recommendedName>
        <fullName evidence="3">Mitochondrial inner membrane protease subunit 2</fullName>
    </recommendedName>
</protein>
<evidence type="ECO:0000256" key="8">
    <source>
        <dbReference type="ARBA" id="ARBA00022989"/>
    </source>
</evidence>
<keyword evidence="15" id="KW-1185">Reference proteome</keyword>
<evidence type="ECO:0000256" key="10">
    <source>
        <dbReference type="ARBA" id="ARBA00023136"/>
    </source>
</evidence>
<evidence type="ECO:0000313" key="15">
    <source>
        <dbReference type="Proteomes" id="UP000033140"/>
    </source>
</evidence>
<evidence type="ECO:0000256" key="6">
    <source>
        <dbReference type="ARBA" id="ARBA00022792"/>
    </source>
</evidence>
<evidence type="ECO:0000256" key="5">
    <source>
        <dbReference type="ARBA" id="ARBA00022692"/>
    </source>
</evidence>
<evidence type="ECO:0000256" key="3">
    <source>
        <dbReference type="ARBA" id="ARBA00013650"/>
    </source>
</evidence>
<reference evidence="14 15" key="1">
    <citation type="journal article" date="2011" name="J. Gen. Appl. Microbiol.">
        <title>Draft genome sequencing of the enigmatic yeast Saitoella complicata.</title>
        <authorList>
            <person name="Nishida H."/>
            <person name="Hamamoto M."/>
            <person name="Sugiyama J."/>
        </authorList>
    </citation>
    <scope>NUCLEOTIDE SEQUENCE [LARGE SCALE GENOMIC DNA]</scope>
    <source>
        <strain evidence="14 15">NRRL Y-17804</strain>
    </source>
</reference>
<keyword evidence="10" id="KW-0472">Membrane</keyword>
<dbReference type="Proteomes" id="UP000033140">
    <property type="component" value="Unassembled WGS sequence"/>
</dbReference>
<feature type="signal peptide" evidence="12">
    <location>
        <begin position="1"/>
        <end position="21"/>
    </location>
</feature>
<dbReference type="GO" id="GO:0042720">
    <property type="term" value="C:mitochondrial inner membrane peptidase complex"/>
    <property type="evidence" value="ECO:0007669"/>
    <property type="project" value="InterPro"/>
</dbReference>
<dbReference type="InterPro" id="IPR000223">
    <property type="entry name" value="Pept_S26A_signal_pept_1"/>
</dbReference>
<dbReference type="EMBL" id="BACD03000002">
    <property type="protein sequence ID" value="GAO46190.1"/>
    <property type="molecule type" value="Genomic_DNA"/>
</dbReference>
<comment type="subcellular location">
    <subcellularLocation>
        <location evidence="1">Mitochondrion inner membrane</location>
        <topology evidence="1">Single-pass membrane protein</topology>
    </subcellularLocation>
</comment>
<dbReference type="GO" id="GO:0006465">
    <property type="term" value="P:signal peptide processing"/>
    <property type="evidence" value="ECO:0007669"/>
    <property type="project" value="InterPro"/>
</dbReference>
<keyword evidence="8" id="KW-1133">Transmembrane helix</keyword>
<dbReference type="STRING" id="698492.A0A0E9N9V7"/>
<dbReference type="PANTHER" id="PTHR46041:SF2">
    <property type="entry name" value="MITOCHONDRIAL INNER MEMBRANE PROTEASE SUBUNIT 2"/>
    <property type="match status" value="1"/>
</dbReference>
<keyword evidence="7" id="KW-0378">Hydrolase</keyword>
<comment type="caution">
    <text evidence="14">The sequence shown here is derived from an EMBL/GenBank/DDBJ whole genome shotgun (WGS) entry which is preliminary data.</text>
</comment>
<keyword evidence="4" id="KW-0645">Protease</keyword>
<dbReference type="CDD" id="cd06530">
    <property type="entry name" value="S26_SPase_I"/>
    <property type="match status" value="1"/>
</dbReference>
<dbReference type="GO" id="GO:0004252">
    <property type="term" value="F:serine-type endopeptidase activity"/>
    <property type="evidence" value="ECO:0007669"/>
    <property type="project" value="InterPro"/>
</dbReference>
<feature type="chain" id="PRO_5002430392" description="Mitochondrial inner membrane protease subunit 2" evidence="12">
    <location>
        <begin position="22"/>
        <end position="272"/>
    </location>
</feature>
<dbReference type="PANTHER" id="PTHR46041">
    <property type="entry name" value="MITOCHONDRIAL INNER MEMBRANE PROTEASE SUBUNIT 2"/>
    <property type="match status" value="1"/>
</dbReference>
<dbReference type="GO" id="GO:0006627">
    <property type="term" value="P:protein processing involved in protein targeting to mitochondrion"/>
    <property type="evidence" value="ECO:0007669"/>
    <property type="project" value="InterPro"/>
</dbReference>